<accession>A0AB37H9U7</accession>
<dbReference type="Proteomes" id="UP000595512">
    <property type="component" value="Chromosome"/>
</dbReference>
<gene>
    <name evidence="1" type="ORF">JGZ69_00335</name>
</gene>
<evidence type="ECO:0000313" key="2">
    <source>
        <dbReference type="Proteomes" id="UP000595512"/>
    </source>
</evidence>
<dbReference type="KEGG" id="hspo:JGZ69_00335"/>
<dbReference type="AlphaFoldDB" id="A0AB37H9U7"/>
<dbReference type="RefSeq" id="WP_202299814.1">
    <property type="nucleotide sequence ID" value="NZ_CP066701.1"/>
</dbReference>
<proteinExistence type="predicted"/>
<name>A0AB37H9U7_9BACI</name>
<dbReference type="EMBL" id="CP066701">
    <property type="protein sequence ID" value="QQX25514.1"/>
    <property type="molecule type" value="Genomic_DNA"/>
</dbReference>
<sequence>MSSIDLIIYEKTKNHMIDIKKKKDINLSVQTKAIFSFYRNMQLEELIIIISNEFKSFDQETNFSTLTIAEKFIKEELFYFKSIYPAINSKIPKLKYKQMILLLFNDFHKNIII</sequence>
<organism evidence="1 2">
    <name type="scientific">Heyndrickxia sporothermodurans</name>
    <dbReference type="NCBI Taxonomy" id="46224"/>
    <lineage>
        <taxon>Bacteria</taxon>
        <taxon>Bacillati</taxon>
        <taxon>Bacillota</taxon>
        <taxon>Bacilli</taxon>
        <taxon>Bacillales</taxon>
        <taxon>Bacillaceae</taxon>
        <taxon>Heyndrickxia</taxon>
    </lineage>
</organism>
<evidence type="ECO:0000313" key="1">
    <source>
        <dbReference type="EMBL" id="QQX25514.1"/>
    </source>
</evidence>
<protein>
    <submittedName>
        <fullName evidence="1">Uncharacterized protein</fullName>
    </submittedName>
</protein>
<reference evidence="1 2" key="1">
    <citation type="submission" date="2020-12" db="EMBL/GenBank/DDBJ databases">
        <title>Taxonomic evaluation of the Bacillus sporothermodurans group of bacteria based on whole genome sequences.</title>
        <authorList>
            <person name="Fiedler G."/>
            <person name="Herbstmann A.-D."/>
            <person name="Doll E."/>
            <person name="Wenning M."/>
            <person name="Brinks E."/>
            <person name="Kabisch J."/>
            <person name="Breitenwieser F."/>
            <person name="Lappann M."/>
            <person name="Boehnlein C."/>
            <person name="Franz C."/>
        </authorList>
    </citation>
    <scope>NUCLEOTIDE SEQUENCE [LARGE SCALE GENOMIC DNA]</scope>
    <source>
        <strain evidence="1 2">DSM 10599</strain>
    </source>
</reference>